<reference evidence="2" key="1">
    <citation type="submission" date="2020-03" db="EMBL/GenBank/DDBJ databases">
        <authorList>
            <person name="Weist P."/>
        </authorList>
    </citation>
    <scope>NUCLEOTIDE SEQUENCE</scope>
</reference>
<dbReference type="Proteomes" id="UP001153269">
    <property type="component" value="Unassembled WGS sequence"/>
</dbReference>
<evidence type="ECO:0000313" key="3">
    <source>
        <dbReference type="Proteomes" id="UP001153269"/>
    </source>
</evidence>
<protein>
    <submittedName>
        <fullName evidence="2">Uncharacterized protein</fullName>
    </submittedName>
</protein>
<sequence length="126" mass="13596">MRGVQVKLKIAAGLVISSKRSGEAARVGQQRKAVVVLGRSQVQMCEDQTVGHVKRDASKTSGSSVGPSGSFAAVEPLESSSRAGTRSLSPWPFTSQSYSATPDTHAQKDWHWYSSTNQYPQQRDSS</sequence>
<dbReference type="EMBL" id="CADEAL010004074">
    <property type="protein sequence ID" value="CAB1451035.1"/>
    <property type="molecule type" value="Genomic_DNA"/>
</dbReference>
<dbReference type="AlphaFoldDB" id="A0A9N7Z4J4"/>
<name>A0A9N7Z4J4_PLEPL</name>
<keyword evidence="3" id="KW-1185">Reference proteome</keyword>
<evidence type="ECO:0000313" key="2">
    <source>
        <dbReference type="EMBL" id="CAB1451035.1"/>
    </source>
</evidence>
<accession>A0A9N7Z4J4</accession>
<proteinExistence type="predicted"/>
<evidence type="ECO:0000256" key="1">
    <source>
        <dbReference type="SAM" id="MobiDB-lite"/>
    </source>
</evidence>
<organism evidence="2 3">
    <name type="scientific">Pleuronectes platessa</name>
    <name type="common">European plaice</name>
    <dbReference type="NCBI Taxonomy" id="8262"/>
    <lineage>
        <taxon>Eukaryota</taxon>
        <taxon>Metazoa</taxon>
        <taxon>Chordata</taxon>
        <taxon>Craniata</taxon>
        <taxon>Vertebrata</taxon>
        <taxon>Euteleostomi</taxon>
        <taxon>Actinopterygii</taxon>
        <taxon>Neopterygii</taxon>
        <taxon>Teleostei</taxon>
        <taxon>Neoteleostei</taxon>
        <taxon>Acanthomorphata</taxon>
        <taxon>Carangaria</taxon>
        <taxon>Pleuronectiformes</taxon>
        <taxon>Pleuronectoidei</taxon>
        <taxon>Pleuronectidae</taxon>
        <taxon>Pleuronectes</taxon>
    </lineage>
</organism>
<comment type="caution">
    <text evidence="2">The sequence shown here is derived from an EMBL/GenBank/DDBJ whole genome shotgun (WGS) entry which is preliminary data.</text>
</comment>
<feature type="region of interest" description="Disordered" evidence="1">
    <location>
        <begin position="48"/>
        <end position="106"/>
    </location>
</feature>
<gene>
    <name evidence="2" type="ORF">PLEPLA_LOCUS38728</name>
</gene>
<feature type="compositionally biased region" description="Polar residues" evidence="1">
    <location>
        <begin position="78"/>
        <end position="104"/>
    </location>
</feature>